<feature type="compositionally biased region" description="Polar residues" evidence="1">
    <location>
        <begin position="7"/>
        <end position="18"/>
    </location>
</feature>
<dbReference type="SUPFAM" id="SSF56112">
    <property type="entry name" value="Protein kinase-like (PK-like)"/>
    <property type="match status" value="1"/>
</dbReference>
<feature type="compositionally biased region" description="Low complexity" evidence="1">
    <location>
        <begin position="20"/>
        <end position="29"/>
    </location>
</feature>
<dbReference type="InterPro" id="IPR011009">
    <property type="entry name" value="Kinase-like_dom_sf"/>
</dbReference>
<dbReference type="PROSITE" id="PS50011">
    <property type="entry name" value="PROTEIN_KINASE_DOM"/>
    <property type="match status" value="1"/>
</dbReference>
<dbReference type="Proteomes" id="UP000241546">
    <property type="component" value="Unassembled WGS sequence"/>
</dbReference>
<reference evidence="4" key="1">
    <citation type="submission" date="2016-07" db="EMBL/GenBank/DDBJ databases">
        <title>Multiple horizontal gene transfer events from other fungi enriched the ability of initially mycotrophic Trichoderma (Ascomycota) to feed on dead plant biomass.</title>
        <authorList>
            <consortium name="DOE Joint Genome Institute"/>
            <person name="Atanasova L."/>
            <person name="Chenthamara K."/>
            <person name="Zhang J."/>
            <person name="Grujic M."/>
            <person name="Henrissat B."/>
            <person name="Kuo A."/>
            <person name="Aerts A."/>
            <person name="Salamov A."/>
            <person name="Lipzen A."/>
            <person name="Labutti K."/>
            <person name="Barry K."/>
            <person name="Miao Y."/>
            <person name="Rahimi M.J."/>
            <person name="Shen Q."/>
            <person name="Grigoriev I.V."/>
            <person name="Kubicek C.P."/>
            <person name="Druzhinina I.S."/>
        </authorList>
    </citation>
    <scope>NUCLEOTIDE SEQUENCE [LARGE SCALE GENOMIC DNA]</scope>
    <source>
        <strain evidence="4">TUCIM 6016</strain>
    </source>
</reference>
<evidence type="ECO:0000259" key="2">
    <source>
        <dbReference type="PROSITE" id="PS50011"/>
    </source>
</evidence>
<evidence type="ECO:0000256" key="1">
    <source>
        <dbReference type="SAM" id="MobiDB-lite"/>
    </source>
</evidence>
<dbReference type="GO" id="GO:0005524">
    <property type="term" value="F:ATP binding"/>
    <property type="evidence" value="ECO:0007669"/>
    <property type="project" value="InterPro"/>
</dbReference>
<feature type="region of interest" description="Disordered" evidence="1">
    <location>
        <begin position="667"/>
        <end position="693"/>
    </location>
</feature>
<dbReference type="PANTHER" id="PTHR37171">
    <property type="entry name" value="SERINE/THREONINE-PROTEIN KINASE YRZF-RELATED"/>
    <property type="match status" value="1"/>
</dbReference>
<accession>A0A2T4BME9</accession>
<feature type="region of interest" description="Disordered" evidence="1">
    <location>
        <begin position="1"/>
        <end position="38"/>
    </location>
</feature>
<sequence length="732" mass="81925">MLEPEQGESSGNSQQEPLHQQKQQGQDQQQGHDCDAVPTPQNLREYLSACHSMNQAAQCLTNDACVSEKTTLAPEGKVYPQRLVPSPDFMEKQRGVWKALLPHKDSSLLQKLFPSIEEVHDEYFALEPINGHMTLYVYERMGMSTGVITLLQQVMDDAVLRQAVGLKGELTYGPLEGDPALSAVEKSSFEYDLPGFERHCSLCVYSNINSDRPVPAVAIEYRPSDLPLVQEITTALAEEIIPQSDVIGKEDETFTFDSSSKQIVTAAITQLYDCMIRCGVTYGYVYTGGAIIFLEIQEDPSTVHFYVSVPDDDVSAQEESGVYFSAVGQIFAFMVRAMQAGRIPNEWHNKAANLDVWKSDYSEVLLNMPLRPASARSSSPATSDGSDGDEEMVDDDTEYDDYDSEHILWIKDDRIIVSEIKRREYCTQECLLGLTNGAPLDKGCPNVHMHGEKHLDNIEFLKLVQDQLTVARSTGGNCVFLHLSGSLGVLFKVTLASRGYTFVVKAVMEQHVSRLLREGDMYTRLKELQGGCIPVYLGILQLNLPFQHDAKEYTHFMLLSWAGRPVKHYWGSPSNRGFVTSTHRAYTELHNAGIIHRDAKLRNMLYNPQLDRIMLVDFERSSAYRCRLKQAQSRNADAGVDLNEEERNCGSDHECDSDCDLLVEEVEGEDVDDSSDEETCDSSSHTHSSSVGGLRRVGKCENLRKEFEAASGRELSRAVNLMSCLARKLNNF</sequence>
<feature type="compositionally biased region" description="Low complexity" evidence="1">
    <location>
        <begin position="372"/>
        <end position="385"/>
    </location>
</feature>
<feature type="compositionally biased region" description="Acidic residues" evidence="1">
    <location>
        <begin position="667"/>
        <end position="680"/>
    </location>
</feature>
<dbReference type="OrthoDB" id="2156052at2759"/>
<dbReference type="InterPro" id="IPR052396">
    <property type="entry name" value="Meiotic_Drive_Suppr_Kinase"/>
</dbReference>
<evidence type="ECO:0000313" key="4">
    <source>
        <dbReference type="Proteomes" id="UP000241546"/>
    </source>
</evidence>
<feature type="compositionally biased region" description="Acidic residues" evidence="1">
    <location>
        <begin position="386"/>
        <end position="397"/>
    </location>
</feature>
<dbReference type="Gene3D" id="1.10.510.10">
    <property type="entry name" value="Transferase(Phosphotransferase) domain 1"/>
    <property type="match status" value="1"/>
</dbReference>
<name>A0A2T4BME9_9HYPO</name>
<feature type="domain" description="Protein kinase" evidence="2">
    <location>
        <begin position="476"/>
        <end position="732"/>
    </location>
</feature>
<protein>
    <recommendedName>
        <fullName evidence="2">Protein kinase domain-containing protein</fullName>
    </recommendedName>
</protein>
<organism evidence="3 4">
    <name type="scientific">Trichoderma citrinoviride</name>
    <dbReference type="NCBI Taxonomy" id="58853"/>
    <lineage>
        <taxon>Eukaryota</taxon>
        <taxon>Fungi</taxon>
        <taxon>Dikarya</taxon>
        <taxon>Ascomycota</taxon>
        <taxon>Pezizomycotina</taxon>
        <taxon>Sordariomycetes</taxon>
        <taxon>Hypocreomycetidae</taxon>
        <taxon>Hypocreales</taxon>
        <taxon>Hypocreaceae</taxon>
        <taxon>Trichoderma</taxon>
    </lineage>
</organism>
<feature type="region of interest" description="Disordered" evidence="1">
    <location>
        <begin position="372"/>
        <end position="397"/>
    </location>
</feature>
<evidence type="ECO:0000313" key="3">
    <source>
        <dbReference type="EMBL" id="PTB70439.1"/>
    </source>
</evidence>
<gene>
    <name evidence="3" type="ORF">BBK36DRAFT_1107631</name>
</gene>
<dbReference type="EMBL" id="KZ680207">
    <property type="protein sequence ID" value="PTB70439.1"/>
    <property type="molecule type" value="Genomic_DNA"/>
</dbReference>
<dbReference type="GeneID" id="36597390"/>
<dbReference type="AlphaFoldDB" id="A0A2T4BME9"/>
<proteinExistence type="predicted"/>
<dbReference type="PANTHER" id="PTHR37171:SF1">
    <property type="entry name" value="SERINE_THREONINE-PROTEIN KINASE YRZF-RELATED"/>
    <property type="match status" value="1"/>
</dbReference>
<dbReference type="RefSeq" id="XP_024753759.1">
    <property type="nucleotide sequence ID" value="XM_024889271.1"/>
</dbReference>
<keyword evidence="4" id="KW-1185">Reference proteome</keyword>
<dbReference type="GO" id="GO:0004672">
    <property type="term" value="F:protein kinase activity"/>
    <property type="evidence" value="ECO:0007669"/>
    <property type="project" value="InterPro"/>
</dbReference>
<feature type="compositionally biased region" description="Low complexity" evidence="1">
    <location>
        <begin position="681"/>
        <end position="690"/>
    </location>
</feature>
<dbReference type="InterPro" id="IPR000719">
    <property type="entry name" value="Prot_kinase_dom"/>
</dbReference>